<evidence type="ECO:0000256" key="14">
    <source>
        <dbReference type="ARBA" id="ARBA00049638"/>
    </source>
</evidence>
<dbReference type="FunFam" id="3.40.190.10:FF:000396">
    <property type="entry name" value="Glutamate receptor"/>
    <property type="match status" value="1"/>
</dbReference>
<dbReference type="GO" id="GO:0016020">
    <property type="term" value="C:membrane"/>
    <property type="evidence" value="ECO:0007669"/>
    <property type="project" value="UniProtKB-SubCell"/>
</dbReference>
<dbReference type="SUPFAM" id="SSF53822">
    <property type="entry name" value="Periplasmic binding protein-like I"/>
    <property type="match status" value="1"/>
</dbReference>
<evidence type="ECO:0000256" key="2">
    <source>
        <dbReference type="ARBA" id="ARBA00008685"/>
    </source>
</evidence>
<dbReference type="STRING" id="200361.A0A453KVQ5"/>
<feature type="domain" description="Ionotropic glutamate receptor C-terminal" evidence="18">
    <location>
        <begin position="498"/>
        <end position="841"/>
    </location>
</feature>
<keyword evidence="5 16" id="KW-0812">Transmembrane</keyword>
<keyword evidence="20" id="KW-1185">Reference proteome</keyword>
<evidence type="ECO:0000259" key="17">
    <source>
        <dbReference type="SMART" id="SM00062"/>
    </source>
</evidence>
<comment type="subcellular location">
    <subcellularLocation>
        <location evidence="1">Membrane</location>
        <topology evidence="1">Multi-pass membrane protein</topology>
    </subcellularLocation>
</comment>
<evidence type="ECO:0000256" key="13">
    <source>
        <dbReference type="ARBA" id="ARBA00023303"/>
    </source>
</evidence>
<dbReference type="FunFam" id="3.40.50.2300:FF:000188">
    <property type="entry name" value="Glutamate receptor"/>
    <property type="match status" value="1"/>
</dbReference>
<comment type="similarity">
    <text evidence="2">Belongs to the glutamate-gated ion channel (TC 1.A.10.1) family.</text>
</comment>
<reference evidence="19" key="5">
    <citation type="journal article" date="2021" name="G3 (Bethesda)">
        <title>Aegilops tauschii genome assembly Aet v5.0 features greater sequence contiguity and improved annotation.</title>
        <authorList>
            <person name="Wang L."/>
            <person name="Zhu T."/>
            <person name="Rodriguez J.C."/>
            <person name="Deal K.R."/>
            <person name="Dubcovsky J."/>
            <person name="McGuire P.E."/>
            <person name="Lux T."/>
            <person name="Spannagl M."/>
            <person name="Mayer K.F.X."/>
            <person name="Baldrich P."/>
            <person name="Meyers B.C."/>
            <person name="Huo N."/>
            <person name="Gu Y.Q."/>
            <person name="Zhou H."/>
            <person name="Devos K.M."/>
            <person name="Bennetzen J.L."/>
            <person name="Unver T."/>
            <person name="Budak H."/>
            <person name="Gulick P.J."/>
            <person name="Galiba G."/>
            <person name="Kalapos B."/>
            <person name="Nelson D.R."/>
            <person name="Li P."/>
            <person name="You F.M."/>
            <person name="Luo M.C."/>
            <person name="Dvorak J."/>
        </authorList>
    </citation>
    <scope>NUCLEOTIDE SEQUENCE [LARGE SCALE GENOMIC DNA]</scope>
    <source>
        <strain evidence="19">cv. AL8/78</strain>
    </source>
</reference>
<reference evidence="19" key="3">
    <citation type="journal article" date="2017" name="Nature">
        <title>Genome sequence of the progenitor of the wheat D genome Aegilops tauschii.</title>
        <authorList>
            <person name="Luo M.C."/>
            <person name="Gu Y.Q."/>
            <person name="Puiu D."/>
            <person name="Wang H."/>
            <person name="Twardziok S.O."/>
            <person name="Deal K.R."/>
            <person name="Huo N."/>
            <person name="Zhu T."/>
            <person name="Wang L."/>
            <person name="Wang Y."/>
            <person name="McGuire P.E."/>
            <person name="Liu S."/>
            <person name="Long H."/>
            <person name="Ramasamy R.K."/>
            <person name="Rodriguez J.C."/>
            <person name="Van S.L."/>
            <person name="Yuan L."/>
            <person name="Wang Z."/>
            <person name="Xia Z."/>
            <person name="Xiao L."/>
            <person name="Anderson O.D."/>
            <person name="Ouyang S."/>
            <person name="Liang Y."/>
            <person name="Zimin A.V."/>
            <person name="Pertea G."/>
            <person name="Qi P."/>
            <person name="Bennetzen J.L."/>
            <person name="Dai X."/>
            <person name="Dawson M.W."/>
            <person name="Muller H.G."/>
            <person name="Kugler K."/>
            <person name="Rivarola-Duarte L."/>
            <person name="Spannagl M."/>
            <person name="Mayer K.F.X."/>
            <person name="Lu F.H."/>
            <person name="Bevan M.W."/>
            <person name="Leroy P."/>
            <person name="Li P."/>
            <person name="You F.M."/>
            <person name="Sun Q."/>
            <person name="Liu Z."/>
            <person name="Lyons E."/>
            <person name="Wicker T."/>
            <person name="Salzberg S.L."/>
            <person name="Devos K.M."/>
            <person name="Dvorak J."/>
        </authorList>
    </citation>
    <scope>NUCLEOTIDE SEQUENCE [LARGE SCALE GENOMIC DNA]</scope>
    <source>
        <strain evidence="19">cv. AL8/78</strain>
    </source>
</reference>
<dbReference type="PANTHER" id="PTHR34836">
    <property type="entry name" value="OS06G0188250 PROTEIN"/>
    <property type="match status" value="1"/>
</dbReference>
<feature type="transmembrane region" description="Helical" evidence="16">
    <location>
        <begin position="685"/>
        <end position="703"/>
    </location>
</feature>
<comment type="function">
    <text evidence="14">Glutamate-gated receptor that probably acts as a non-selective cation channel. May be involved in light-signal transduction and calcium homeostasis via the regulation of calcium influx into cells.</text>
</comment>
<dbReference type="Gene3D" id="3.40.50.2300">
    <property type="match status" value="2"/>
</dbReference>
<evidence type="ECO:0000256" key="3">
    <source>
        <dbReference type="ARBA" id="ARBA00011095"/>
    </source>
</evidence>
<reference evidence="20" key="1">
    <citation type="journal article" date="2014" name="Science">
        <title>Ancient hybridizations among the ancestral genomes of bread wheat.</title>
        <authorList>
            <consortium name="International Wheat Genome Sequencing Consortium,"/>
            <person name="Marcussen T."/>
            <person name="Sandve S.R."/>
            <person name="Heier L."/>
            <person name="Spannagl M."/>
            <person name="Pfeifer M."/>
            <person name="Jakobsen K.S."/>
            <person name="Wulff B.B."/>
            <person name="Steuernagel B."/>
            <person name="Mayer K.F."/>
            <person name="Olsen O.A."/>
        </authorList>
    </citation>
    <scope>NUCLEOTIDE SEQUENCE [LARGE SCALE GENOMIC DNA]</scope>
    <source>
        <strain evidence="20">cv. AL8/78</strain>
    </source>
</reference>
<evidence type="ECO:0000256" key="11">
    <source>
        <dbReference type="ARBA" id="ARBA00023180"/>
    </source>
</evidence>
<reference evidence="20" key="2">
    <citation type="journal article" date="2017" name="Nat. Plants">
        <title>The Aegilops tauschii genome reveals multiple impacts of transposons.</title>
        <authorList>
            <person name="Zhao G."/>
            <person name="Zou C."/>
            <person name="Li K."/>
            <person name="Wang K."/>
            <person name="Li T."/>
            <person name="Gao L."/>
            <person name="Zhang X."/>
            <person name="Wang H."/>
            <person name="Yang Z."/>
            <person name="Liu X."/>
            <person name="Jiang W."/>
            <person name="Mao L."/>
            <person name="Kong X."/>
            <person name="Jiao Y."/>
            <person name="Jia J."/>
        </authorList>
    </citation>
    <scope>NUCLEOTIDE SEQUENCE [LARGE SCALE GENOMIC DNA]</scope>
    <source>
        <strain evidence="20">cv. AL8/78</strain>
    </source>
</reference>
<feature type="transmembrane region" description="Helical" evidence="16">
    <location>
        <begin position="625"/>
        <end position="643"/>
    </location>
</feature>
<dbReference type="PANTHER" id="PTHR34836:SF1">
    <property type="entry name" value="OS09G0428600 PROTEIN"/>
    <property type="match status" value="1"/>
</dbReference>
<evidence type="ECO:0008006" key="21">
    <source>
        <dbReference type="Google" id="ProtNLM"/>
    </source>
</evidence>
<evidence type="ECO:0000256" key="1">
    <source>
        <dbReference type="ARBA" id="ARBA00004141"/>
    </source>
</evidence>
<keyword evidence="8" id="KW-0406">Ion transport</keyword>
<evidence type="ECO:0000256" key="5">
    <source>
        <dbReference type="ARBA" id="ARBA00022692"/>
    </source>
</evidence>
<dbReference type="InterPro" id="IPR001320">
    <property type="entry name" value="Iontro_rcpt_C"/>
</dbReference>
<evidence type="ECO:0000256" key="15">
    <source>
        <dbReference type="SAM" id="MobiDB-lite"/>
    </source>
</evidence>
<dbReference type="FunFam" id="1.10.287.70:FF:000163">
    <property type="entry name" value="Glutamate receptor"/>
    <property type="match status" value="1"/>
</dbReference>
<dbReference type="GO" id="GO:0015276">
    <property type="term" value="F:ligand-gated monoatomic ion channel activity"/>
    <property type="evidence" value="ECO:0007669"/>
    <property type="project" value="InterPro"/>
</dbReference>
<dbReference type="AlphaFoldDB" id="A0A453KVQ5"/>
<proteinExistence type="inferred from homology"/>
<keyword evidence="12" id="KW-1071">Ligand-gated ion channel</keyword>
<dbReference type="Proteomes" id="UP000015105">
    <property type="component" value="Chromosome 5D"/>
</dbReference>
<evidence type="ECO:0000256" key="8">
    <source>
        <dbReference type="ARBA" id="ARBA00023065"/>
    </source>
</evidence>
<accession>A0A453KVQ5</accession>
<evidence type="ECO:0000256" key="4">
    <source>
        <dbReference type="ARBA" id="ARBA00022448"/>
    </source>
</evidence>
<dbReference type="SMART" id="SM00079">
    <property type="entry name" value="PBPe"/>
    <property type="match status" value="1"/>
</dbReference>
<feature type="transmembrane region" description="Helical" evidence="16">
    <location>
        <begin position="587"/>
        <end position="605"/>
    </location>
</feature>
<dbReference type="PIRSF" id="PIRSF037090">
    <property type="entry name" value="Iontro_Glu-like_rcpt_pln"/>
    <property type="match status" value="1"/>
</dbReference>
<dbReference type="FunFam" id="3.40.190.10:FF:000039">
    <property type="entry name" value="Glutamate receptor"/>
    <property type="match status" value="1"/>
</dbReference>
<feature type="domain" description="Solute-binding protein family 3/N-terminal" evidence="17">
    <location>
        <begin position="498"/>
        <end position="842"/>
    </location>
</feature>
<feature type="compositionally biased region" description="Polar residues" evidence="15">
    <location>
        <begin position="954"/>
        <end position="965"/>
    </location>
</feature>
<evidence type="ECO:0000256" key="6">
    <source>
        <dbReference type="ARBA" id="ARBA00022729"/>
    </source>
</evidence>
<dbReference type="Gene3D" id="3.40.190.10">
    <property type="entry name" value="Periplasmic binding protein-like II"/>
    <property type="match status" value="2"/>
</dbReference>
<evidence type="ECO:0000256" key="9">
    <source>
        <dbReference type="ARBA" id="ARBA00023136"/>
    </source>
</evidence>
<dbReference type="Gene3D" id="1.10.287.70">
    <property type="match status" value="1"/>
</dbReference>
<dbReference type="Pfam" id="PF00060">
    <property type="entry name" value="Lig_chan"/>
    <property type="match status" value="1"/>
</dbReference>
<evidence type="ECO:0000256" key="16">
    <source>
        <dbReference type="SAM" id="Phobius"/>
    </source>
</evidence>
<evidence type="ECO:0000313" key="20">
    <source>
        <dbReference type="Proteomes" id="UP000015105"/>
    </source>
</evidence>
<dbReference type="Gramene" id="AET5Gv20529300.2">
    <property type="protein sequence ID" value="AET5Gv20529300.2"/>
    <property type="gene ID" value="AET5Gv20529300"/>
</dbReference>
<dbReference type="InterPro" id="IPR015683">
    <property type="entry name" value="Ionotropic_Glu_rcpt"/>
</dbReference>
<feature type="transmembrane region" description="Helical" evidence="16">
    <location>
        <begin position="864"/>
        <end position="889"/>
    </location>
</feature>
<protein>
    <recommendedName>
        <fullName evidence="21">Glutamate receptor</fullName>
    </recommendedName>
</protein>
<evidence type="ECO:0000313" key="19">
    <source>
        <dbReference type="EnsemblPlants" id="AET5Gv20529300.2"/>
    </source>
</evidence>
<dbReference type="InterPro" id="IPR028082">
    <property type="entry name" value="Peripla_BP_I"/>
</dbReference>
<evidence type="ECO:0000256" key="12">
    <source>
        <dbReference type="ARBA" id="ARBA00023286"/>
    </source>
</evidence>
<sequence>RSNQKQTKLSTHVVTIQSCHAAQGVRLRGLQTNCSLDAAVDSPDLSAMAGHTHARFLLACLAASILLTSQAQPATPTEVKVGFIVDAGSPVGKIATTTIPMALEDFYAAYPNSPVRVRILPHDSGGDVVAAASAALQLMTVQGARAILGPQSSVESAFVADLATQAQLPVVSFSATSPSVSPATAAFFARAALSDASQADAIAALATHFGWRRVVPIYQDDDYGAAFVPFLVDALTAERTEVPYRCALPAAALHDAIAAALLRMESEQTRVFVLHTRPELAKKVFAAAVDTGMMAEGYVWIITDGLTGLLGSVDPPQGVIGLTPYVPDTTRLRGVKKRWAHRYMRDHRDAEPAQAVMGCYALWAYDAAWAVASAAERLSSGDLSSPPGLVGGKGGPTDIAGLGKSTSGLNFLRAINSTKFDGLGGKFELVNGELAVPAFQVVNIMDNGRERGIGFWTLLHGLSRHGSNESRGELGPVIWPGDSTVRPTGWVQPTSARKLRVAVPGNVSDSYKPIVRLEVDPATNQTTASGFVIEVFEAAVRLLPYALPFEYVKAASMPYDDLVQAVGNGTFDAAVADITMTANRSNHVDFTLPYAGTAIAMLVRVRDQRSNKRTWVFLKPLRYDLWLVSAAFFLFTGFVVWAIEHRGNREFRGPASYQVGTLLYFGFSTLVFAHRETLKSNLSRFVVLVWVFVVLILQSSYTASLTSMLTVPQLEPAVADYGELQRGTEMVGVMNNSFVLRAMTASGFPQGRLVRYPNSQTIHECLLNGSIGAVVNETPYLRIFLKTYRDNFTMTGPLNKTGGFGFAFPKGSPYVTDLSQAILKLTESDEMNMIERKWFGDPNDDGATQDGGPFTSNSLSFSSFWGLFLITGATSLLCCVVHLATFVAANRRELPPHLSWKDWLSSLFKLFDDKDPSSHTFRVKDDGGAVSVRNDAVASPPIAHSELGSPLSAPYTSEWSGTASPATGEIELAAGGQERHEVAPNPDGSGENGRGQ</sequence>
<dbReference type="CDD" id="cd13686">
    <property type="entry name" value="GluR_Plant"/>
    <property type="match status" value="1"/>
</dbReference>
<name>A0A453KVQ5_AEGTS</name>
<dbReference type="InterPro" id="IPR001638">
    <property type="entry name" value="Solute-binding_3/MltF_N"/>
</dbReference>
<evidence type="ECO:0000256" key="7">
    <source>
        <dbReference type="ARBA" id="ARBA00022989"/>
    </source>
</evidence>
<keyword evidence="10" id="KW-0675">Receptor</keyword>
<evidence type="ECO:0000259" key="18">
    <source>
        <dbReference type="SMART" id="SM00079"/>
    </source>
</evidence>
<keyword evidence="6" id="KW-0732">Signal</keyword>
<organism evidence="19 20">
    <name type="scientific">Aegilops tauschii subsp. strangulata</name>
    <name type="common">Goatgrass</name>
    <dbReference type="NCBI Taxonomy" id="200361"/>
    <lineage>
        <taxon>Eukaryota</taxon>
        <taxon>Viridiplantae</taxon>
        <taxon>Streptophyta</taxon>
        <taxon>Embryophyta</taxon>
        <taxon>Tracheophyta</taxon>
        <taxon>Spermatophyta</taxon>
        <taxon>Magnoliopsida</taxon>
        <taxon>Liliopsida</taxon>
        <taxon>Poales</taxon>
        <taxon>Poaceae</taxon>
        <taxon>BOP clade</taxon>
        <taxon>Pooideae</taxon>
        <taxon>Triticodae</taxon>
        <taxon>Triticeae</taxon>
        <taxon>Triticinae</taxon>
        <taxon>Aegilops</taxon>
    </lineage>
</organism>
<keyword evidence="7 16" id="KW-1133">Transmembrane helix</keyword>
<dbReference type="EnsemblPlants" id="AET5Gv20529300.2">
    <property type="protein sequence ID" value="AET5Gv20529300.2"/>
    <property type="gene ID" value="AET5Gv20529300"/>
</dbReference>
<dbReference type="SUPFAM" id="SSF53850">
    <property type="entry name" value="Periplasmic binding protein-like II"/>
    <property type="match status" value="1"/>
</dbReference>
<keyword evidence="4" id="KW-0813">Transport</keyword>
<feature type="region of interest" description="Disordered" evidence="15">
    <location>
        <begin position="941"/>
        <end position="996"/>
    </location>
</feature>
<dbReference type="InterPro" id="IPR001828">
    <property type="entry name" value="ANF_lig-bd_rcpt"/>
</dbReference>
<feature type="transmembrane region" description="Helical" evidence="16">
    <location>
        <begin position="655"/>
        <end position="673"/>
    </location>
</feature>
<dbReference type="SMART" id="SM00062">
    <property type="entry name" value="PBPb"/>
    <property type="match status" value="1"/>
</dbReference>
<keyword evidence="13" id="KW-0407">Ion channel</keyword>
<evidence type="ECO:0000256" key="10">
    <source>
        <dbReference type="ARBA" id="ARBA00023170"/>
    </source>
</evidence>
<dbReference type="InterPro" id="IPR017103">
    <property type="entry name" value="Iontropic_Glu_rcpt_pln"/>
</dbReference>
<dbReference type="Pfam" id="PF01094">
    <property type="entry name" value="ANF_receptor"/>
    <property type="match status" value="1"/>
</dbReference>
<keyword evidence="11" id="KW-0325">Glycoprotein</keyword>
<reference evidence="19" key="4">
    <citation type="submission" date="2019-03" db="UniProtKB">
        <authorList>
            <consortium name="EnsemblPlants"/>
        </authorList>
    </citation>
    <scope>IDENTIFICATION</scope>
</reference>
<comment type="subunit">
    <text evidence="3">May form heteromers.</text>
</comment>
<keyword evidence="9 16" id="KW-0472">Membrane</keyword>